<dbReference type="PANTHER" id="PTHR24320">
    <property type="entry name" value="RETINOL DEHYDROGENASE"/>
    <property type="match status" value="1"/>
</dbReference>
<dbReference type="Gene3D" id="3.40.50.720">
    <property type="entry name" value="NAD(P)-binding Rossmann-like Domain"/>
    <property type="match status" value="1"/>
</dbReference>
<dbReference type="InterPro" id="IPR036291">
    <property type="entry name" value="NAD(P)-bd_dom_sf"/>
</dbReference>
<accession>A0A136ITN2</accession>
<keyword evidence="2" id="KW-0521">NADP</keyword>
<dbReference type="STRING" id="196109.A0A136ITN2"/>
<sequence>MGAWASKGVAFDPKVDIPSLKDKVILVTGGSSGLGAQSILEFARHEPREIWLGARSATKAQATIDDIKAKVPSATIKFVQMELASFASVRTAAKTVLDGTDRLDILLLNAGIMAVPVRVTDDGYEIQFGTNHMGHALLTKLLQPLLLKTAEQHGGVRVVALSSSSHSFAPTKGIDFDAVKTSHDSVNTGVRYGQSKLANILFVKELARRYPQYTVAAVHPGAVLTNLGAAMQENSWLIRAIVPILSLFVSDVQSGAKGPLWASTSKDVVSGTYYVPVGVTGAGKPLSNDMALAKKLWEWTERELEAKSTV</sequence>
<dbReference type="SUPFAM" id="SSF51735">
    <property type="entry name" value="NAD(P)-binding Rossmann-fold domains"/>
    <property type="match status" value="1"/>
</dbReference>
<dbReference type="InterPro" id="IPR002347">
    <property type="entry name" value="SDR_fam"/>
</dbReference>
<dbReference type="Proteomes" id="UP000070501">
    <property type="component" value="Unassembled WGS sequence"/>
</dbReference>
<reference evidence="5" key="1">
    <citation type="submission" date="2016-02" db="EMBL/GenBank/DDBJ databases">
        <title>Draft genome sequence of Microdochium bolleyi, a fungal endophyte of beachgrass.</title>
        <authorList>
            <consortium name="DOE Joint Genome Institute"/>
            <person name="David A.S."/>
            <person name="May G."/>
            <person name="Haridas S."/>
            <person name="Lim J."/>
            <person name="Wang M."/>
            <person name="Labutti K."/>
            <person name="Lipzen A."/>
            <person name="Barry K."/>
            <person name="Grigoriev I.V."/>
        </authorList>
    </citation>
    <scope>NUCLEOTIDE SEQUENCE [LARGE SCALE GENOMIC DNA]</scope>
    <source>
        <strain evidence="5">J235TASD1</strain>
    </source>
</reference>
<evidence type="ECO:0008006" key="6">
    <source>
        <dbReference type="Google" id="ProtNLM"/>
    </source>
</evidence>
<protein>
    <recommendedName>
        <fullName evidence="6">Oxidoreductase</fullName>
    </recommendedName>
</protein>
<proteinExistence type="inferred from homology"/>
<dbReference type="InParanoid" id="A0A136ITN2"/>
<dbReference type="EMBL" id="KQ964259">
    <property type="protein sequence ID" value="KXJ88149.1"/>
    <property type="molecule type" value="Genomic_DNA"/>
</dbReference>
<comment type="similarity">
    <text evidence="1">Belongs to the short-chain dehydrogenases/reductases (SDR) family.</text>
</comment>
<keyword evidence="3" id="KW-0560">Oxidoreductase</keyword>
<dbReference type="AlphaFoldDB" id="A0A136ITN2"/>
<evidence type="ECO:0000256" key="2">
    <source>
        <dbReference type="ARBA" id="ARBA00022857"/>
    </source>
</evidence>
<dbReference type="FunCoup" id="A0A136ITN2">
    <property type="interactions" value="243"/>
</dbReference>
<evidence type="ECO:0000313" key="5">
    <source>
        <dbReference type="Proteomes" id="UP000070501"/>
    </source>
</evidence>
<gene>
    <name evidence="4" type="ORF">Micbo1qcDRAFT_166793</name>
</gene>
<dbReference type="PANTHER" id="PTHR24320:SF282">
    <property type="entry name" value="WW DOMAIN-CONTAINING OXIDOREDUCTASE"/>
    <property type="match status" value="1"/>
</dbReference>
<dbReference type="OrthoDB" id="191139at2759"/>
<organism evidence="4 5">
    <name type="scientific">Microdochium bolleyi</name>
    <dbReference type="NCBI Taxonomy" id="196109"/>
    <lineage>
        <taxon>Eukaryota</taxon>
        <taxon>Fungi</taxon>
        <taxon>Dikarya</taxon>
        <taxon>Ascomycota</taxon>
        <taxon>Pezizomycotina</taxon>
        <taxon>Sordariomycetes</taxon>
        <taxon>Xylariomycetidae</taxon>
        <taxon>Xylariales</taxon>
        <taxon>Microdochiaceae</taxon>
        <taxon>Microdochium</taxon>
    </lineage>
</organism>
<evidence type="ECO:0000256" key="3">
    <source>
        <dbReference type="ARBA" id="ARBA00023002"/>
    </source>
</evidence>
<dbReference type="GO" id="GO:0016491">
    <property type="term" value="F:oxidoreductase activity"/>
    <property type="evidence" value="ECO:0007669"/>
    <property type="project" value="UniProtKB-KW"/>
</dbReference>
<dbReference type="PRINTS" id="PR00081">
    <property type="entry name" value="GDHRDH"/>
</dbReference>
<evidence type="ECO:0000256" key="1">
    <source>
        <dbReference type="ARBA" id="ARBA00006484"/>
    </source>
</evidence>
<name>A0A136ITN2_9PEZI</name>
<evidence type="ECO:0000313" key="4">
    <source>
        <dbReference type="EMBL" id="KXJ88149.1"/>
    </source>
</evidence>
<dbReference type="Pfam" id="PF00106">
    <property type="entry name" value="adh_short"/>
    <property type="match status" value="1"/>
</dbReference>
<keyword evidence="5" id="KW-1185">Reference proteome</keyword>